<feature type="chain" id="PRO_5034100914" evidence="1">
    <location>
        <begin position="24"/>
        <end position="101"/>
    </location>
</feature>
<reference evidence="2" key="1">
    <citation type="submission" date="2021-05" db="EMBL/GenBank/DDBJ databases">
        <authorList>
            <person name="Alioto T."/>
            <person name="Alioto T."/>
            <person name="Gomez Garrido J."/>
        </authorList>
    </citation>
    <scope>NUCLEOTIDE SEQUENCE</scope>
</reference>
<evidence type="ECO:0000256" key="1">
    <source>
        <dbReference type="SAM" id="SignalP"/>
    </source>
</evidence>
<feature type="signal peptide" evidence="1">
    <location>
        <begin position="1"/>
        <end position="23"/>
    </location>
</feature>
<organism evidence="2">
    <name type="scientific">Culex pipiens</name>
    <name type="common">House mosquito</name>
    <dbReference type="NCBI Taxonomy" id="7175"/>
    <lineage>
        <taxon>Eukaryota</taxon>
        <taxon>Metazoa</taxon>
        <taxon>Ecdysozoa</taxon>
        <taxon>Arthropoda</taxon>
        <taxon>Hexapoda</taxon>
        <taxon>Insecta</taxon>
        <taxon>Pterygota</taxon>
        <taxon>Neoptera</taxon>
        <taxon>Endopterygota</taxon>
        <taxon>Diptera</taxon>
        <taxon>Nematocera</taxon>
        <taxon>Culicoidea</taxon>
        <taxon>Culicidae</taxon>
        <taxon>Culicinae</taxon>
        <taxon>Culicini</taxon>
        <taxon>Culex</taxon>
        <taxon>Culex</taxon>
    </lineage>
</organism>
<name>A0A8D8CH84_CULPI</name>
<keyword evidence="1" id="KW-0732">Signal</keyword>
<sequence>MQVLCKVLLVVYLLEYNASPCNSSLILATCNHLSRRSRSPWSPLLSTVHTIDRPQRLLWKPIFPRPHPEVIFSNHFRPPRGAQNLRFFLLHLKTTPSLVAH</sequence>
<dbReference type="EMBL" id="HBUE01115660">
    <property type="protein sequence ID" value="CAG6490476.1"/>
    <property type="molecule type" value="Transcribed_RNA"/>
</dbReference>
<dbReference type="AlphaFoldDB" id="A0A8D8CH84"/>
<evidence type="ECO:0000313" key="2">
    <source>
        <dbReference type="EMBL" id="CAG6490476.1"/>
    </source>
</evidence>
<proteinExistence type="predicted"/>
<protein>
    <submittedName>
        <fullName evidence="2">(northern house mosquito) hypothetical protein</fullName>
    </submittedName>
</protein>
<accession>A0A8D8CH84</accession>